<dbReference type="InterPro" id="IPR009677">
    <property type="entry name" value="DUF1266"/>
</dbReference>
<dbReference type="Pfam" id="PF06889">
    <property type="entry name" value="DUF1266"/>
    <property type="match status" value="1"/>
</dbReference>
<accession>A0A848M0P2</accession>
<gene>
    <name evidence="2" type="ORF">HG543_50820</name>
</gene>
<proteinExistence type="predicted"/>
<sequence length="212" mass="23840">MFKQLFANLKGMFDRRRKGPESEIEKLGVLMGAVYYEENDRLQEAEEISGSQFEENPDFASWDAEAREELRNELAGYFGDLDMEMYGEQFESSARTALADAWGVTDKESALKVLRWLREQGHQGYYKQLLAHGAQAEQVTARAALEIANKLAGLAPNETLRPDPSGLNGQLQLARKIHQQLPRLGLVAWDAARVVQVARLGFMAGYLTDEES</sequence>
<evidence type="ECO:0000259" key="1">
    <source>
        <dbReference type="Pfam" id="PF06889"/>
    </source>
</evidence>
<dbReference type="EMBL" id="JABBJJ010000531">
    <property type="protein sequence ID" value="NMO23103.1"/>
    <property type="molecule type" value="Genomic_DNA"/>
</dbReference>
<evidence type="ECO:0000313" key="3">
    <source>
        <dbReference type="Proteomes" id="UP000518300"/>
    </source>
</evidence>
<dbReference type="RefSeq" id="WP_169352211.1">
    <property type="nucleotide sequence ID" value="NZ_JABBJJ010000531.1"/>
</dbReference>
<evidence type="ECO:0000313" key="2">
    <source>
        <dbReference type="EMBL" id="NMO23103.1"/>
    </source>
</evidence>
<protein>
    <submittedName>
        <fullName evidence="2">DUF1266 domain-containing protein</fullName>
    </submittedName>
</protein>
<comment type="caution">
    <text evidence="2">The sequence shown here is derived from an EMBL/GenBank/DDBJ whole genome shotgun (WGS) entry which is preliminary data.</text>
</comment>
<dbReference type="Proteomes" id="UP000518300">
    <property type="component" value="Unassembled WGS sequence"/>
</dbReference>
<feature type="domain" description="DUF1266" evidence="1">
    <location>
        <begin position="98"/>
        <end position="211"/>
    </location>
</feature>
<keyword evidence="3" id="KW-1185">Reference proteome</keyword>
<organism evidence="2 3">
    <name type="scientific">Pyxidicoccus fallax</name>
    <dbReference type="NCBI Taxonomy" id="394095"/>
    <lineage>
        <taxon>Bacteria</taxon>
        <taxon>Pseudomonadati</taxon>
        <taxon>Myxococcota</taxon>
        <taxon>Myxococcia</taxon>
        <taxon>Myxococcales</taxon>
        <taxon>Cystobacterineae</taxon>
        <taxon>Myxococcaceae</taxon>
        <taxon>Pyxidicoccus</taxon>
    </lineage>
</organism>
<dbReference type="AlphaFoldDB" id="A0A848M0P2"/>
<name>A0A848M0P2_9BACT</name>
<reference evidence="2 3" key="1">
    <citation type="submission" date="2020-04" db="EMBL/GenBank/DDBJ databases">
        <title>Draft genome of Pyxidicoccus fallax type strain.</title>
        <authorList>
            <person name="Whitworth D.E."/>
        </authorList>
    </citation>
    <scope>NUCLEOTIDE SEQUENCE [LARGE SCALE GENOMIC DNA]</scope>
    <source>
        <strain evidence="2 3">DSM 14698</strain>
    </source>
</reference>